<proteinExistence type="predicted"/>
<dbReference type="AlphaFoldDB" id="A0A9P6AQT8"/>
<keyword evidence="2" id="KW-0805">Transcription regulation</keyword>
<name>A0A9P6AQT8_9AGAM</name>
<dbReference type="EMBL" id="MU129025">
    <property type="protein sequence ID" value="KAF9509969.1"/>
    <property type="molecule type" value="Genomic_DNA"/>
</dbReference>
<comment type="caution">
    <text evidence="6">The sequence shown here is derived from an EMBL/GenBank/DDBJ whole genome shotgun (WGS) entry which is preliminary data.</text>
</comment>
<evidence type="ECO:0000256" key="4">
    <source>
        <dbReference type="ARBA" id="ARBA00023163"/>
    </source>
</evidence>
<comment type="subcellular location">
    <subcellularLocation>
        <location evidence="1">Nucleus</location>
    </subcellularLocation>
</comment>
<evidence type="ECO:0000313" key="6">
    <source>
        <dbReference type="EMBL" id="KAF9509969.1"/>
    </source>
</evidence>
<keyword evidence="3" id="KW-0238">DNA-binding</keyword>
<accession>A0A9P6AQT8</accession>
<evidence type="ECO:0000256" key="2">
    <source>
        <dbReference type="ARBA" id="ARBA00023015"/>
    </source>
</evidence>
<protein>
    <recommendedName>
        <fullName evidence="8">Transcription factor domain-containing protein</fullName>
    </recommendedName>
</protein>
<evidence type="ECO:0000313" key="7">
    <source>
        <dbReference type="Proteomes" id="UP000886523"/>
    </source>
</evidence>
<evidence type="ECO:0000256" key="3">
    <source>
        <dbReference type="ARBA" id="ARBA00023125"/>
    </source>
</evidence>
<keyword evidence="5" id="KW-0539">Nucleus</keyword>
<evidence type="ECO:0000256" key="1">
    <source>
        <dbReference type="ARBA" id="ARBA00004123"/>
    </source>
</evidence>
<dbReference type="Proteomes" id="UP000886523">
    <property type="component" value="Unassembled WGS sequence"/>
</dbReference>
<dbReference type="PANTHER" id="PTHR31845:SF17">
    <property type="entry name" value="ZN(II)2CYS6 TRANSCRIPTION FACTOR (EUROFUNG)"/>
    <property type="match status" value="1"/>
</dbReference>
<reference evidence="6" key="1">
    <citation type="journal article" date="2020" name="Nat. Commun.">
        <title>Large-scale genome sequencing of mycorrhizal fungi provides insights into the early evolution of symbiotic traits.</title>
        <authorList>
            <person name="Miyauchi S."/>
            <person name="Kiss E."/>
            <person name="Kuo A."/>
            <person name="Drula E."/>
            <person name="Kohler A."/>
            <person name="Sanchez-Garcia M."/>
            <person name="Morin E."/>
            <person name="Andreopoulos B."/>
            <person name="Barry K.W."/>
            <person name="Bonito G."/>
            <person name="Buee M."/>
            <person name="Carver A."/>
            <person name="Chen C."/>
            <person name="Cichocki N."/>
            <person name="Clum A."/>
            <person name="Culley D."/>
            <person name="Crous P.W."/>
            <person name="Fauchery L."/>
            <person name="Girlanda M."/>
            <person name="Hayes R.D."/>
            <person name="Keri Z."/>
            <person name="LaButti K."/>
            <person name="Lipzen A."/>
            <person name="Lombard V."/>
            <person name="Magnuson J."/>
            <person name="Maillard F."/>
            <person name="Murat C."/>
            <person name="Nolan M."/>
            <person name="Ohm R.A."/>
            <person name="Pangilinan J."/>
            <person name="Pereira M.F."/>
            <person name="Perotto S."/>
            <person name="Peter M."/>
            <person name="Pfister S."/>
            <person name="Riley R."/>
            <person name="Sitrit Y."/>
            <person name="Stielow J.B."/>
            <person name="Szollosi G."/>
            <person name="Zifcakova L."/>
            <person name="Stursova M."/>
            <person name="Spatafora J.W."/>
            <person name="Tedersoo L."/>
            <person name="Vaario L.M."/>
            <person name="Yamada A."/>
            <person name="Yan M."/>
            <person name="Wang P."/>
            <person name="Xu J."/>
            <person name="Bruns T."/>
            <person name="Baldrian P."/>
            <person name="Vilgalys R."/>
            <person name="Dunand C."/>
            <person name="Henrissat B."/>
            <person name="Grigoriev I.V."/>
            <person name="Hibbett D."/>
            <person name="Nagy L.G."/>
            <person name="Martin F.M."/>
        </authorList>
    </citation>
    <scope>NUCLEOTIDE SEQUENCE</scope>
    <source>
        <strain evidence="6">UP504</strain>
    </source>
</reference>
<sequence length="242" mass="27076">MREFEARPSMSGVAKCVKCASKPSHDEPVLAQPLLQSTDYTSERASLRIIQMATIEPGQTLMSQSFPQTPALSSDSTEDVTKHLDDPEVHRMIAEQYAPPALILRGIVSPEEVRHLFAIFFERLNPHIEVLRQDIHTIPTLLARCPLLFTVICTLASRYLVSRPDLYPIAFSLAEEAISAVCFSDDAGGTVHKSPLIRASHLHYSVFGHHPQLNKITPAYLGTNDGYGQVFRCGWQKNWLRI</sequence>
<dbReference type="OrthoDB" id="39175at2759"/>
<organism evidence="6 7">
    <name type="scientific">Hydnum rufescens UP504</name>
    <dbReference type="NCBI Taxonomy" id="1448309"/>
    <lineage>
        <taxon>Eukaryota</taxon>
        <taxon>Fungi</taxon>
        <taxon>Dikarya</taxon>
        <taxon>Basidiomycota</taxon>
        <taxon>Agaricomycotina</taxon>
        <taxon>Agaricomycetes</taxon>
        <taxon>Cantharellales</taxon>
        <taxon>Hydnaceae</taxon>
        <taxon>Hydnum</taxon>
    </lineage>
</organism>
<dbReference type="GO" id="GO:0000981">
    <property type="term" value="F:DNA-binding transcription factor activity, RNA polymerase II-specific"/>
    <property type="evidence" value="ECO:0007669"/>
    <property type="project" value="TreeGrafter"/>
</dbReference>
<keyword evidence="7" id="KW-1185">Reference proteome</keyword>
<dbReference type="InterPro" id="IPR051089">
    <property type="entry name" value="prtT"/>
</dbReference>
<dbReference type="PANTHER" id="PTHR31845">
    <property type="entry name" value="FINGER DOMAIN PROTEIN, PUTATIVE-RELATED"/>
    <property type="match status" value="1"/>
</dbReference>
<keyword evidence="4" id="KW-0804">Transcription</keyword>
<evidence type="ECO:0000256" key="5">
    <source>
        <dbReference type="ARBA" id="ARBA00023242"/>
    </source>
</evidence>
<evidence type="ECO:0008006" key="8">
    <source>
        <dbReference type="Google" id="ProtNLM"/>
    </source>
</evidence>
<dbReference type="GO" id="GO:0005634">
    <property type="term" value="C:nucleus"/>
    <property type="evidence" value="ECO:0007669"/>
    <property type="project" value="UniProtKB-SubCell"/>
</dbReference>
<dbReference type="GO" id="GO:0000976">
    <property type="term" value="F:transcription cis-regulatory region binding"/>
    <property type="evidence" value="ECO:0007669"/>
    <property type="project" value="TreeGrafter"/>
</dbReference>
<gene>
    <name evidence="6" type="ORF">BS47DRAFT_109419</name>
</gene>